<keyword evidence="7" id="KW-1185">Reference proteome</keyword>
<dbReference type="CDD" id="cd22786">
    <property type="entry name" value="DPBB_YuiC-like"/>
    <property type="match status" value="1"/>
</dbReference>
<dbReference type="SUPFAM" id="SSF50685">
    <property type="entry name" value="Barwin-like endoglucanases"/>
    <property type="match status" value="1"/>
</dbReference>
<sequence length="368" mass="39677">MTVVLSLASPASSMAATVSELKEKETATKAENATISEEITLALADVNSKYQNLEELKNEVAATQEKIADTEQHIKEIKKSIEARMELMAGRLQDIQANGTSFNMVDALLEAEDFSDFLNRVYAVSVLQSAEKSKVNDLAADKETLTALKSDLEKNKTALTDKEESLTEETAVLDSKVTALQDKLANNQELLSQLSSERLSKEEQEKLAKERQKLIAISKETSASSESSSSSSSANSSSQTTETTTDSTVETKPSEPNTGGQSNQGGQGTQQPDTGGKTTLTMHSTAYSYTQPGLSFYTANGTDLRQNPNVVAVDPSVIPLGTMVEVVGLGYRLAADTGGDIVGTRIDIHFNTVAECERWGRQTVTVRF</sequence>
<dbReference type="Pfam" id="PF24568">
    <property type="entry name" value="CC_PcsB"/>
    <property type="match status" value="1"/>
</dbReference>
<feature type="domain" description="Peptidoglycan hydrolase PcsB coiled-coil" evidence="5">
    <location>
        <begin position="74"/>
        <end position="146"/>
    </location>
</feature>
<gene>
    <name evidence="6" type="ORF">CBF27_07255</name>
</gene>
<dbReference type="Gene3D" id="6.10.250.3150">
    <property type="match status" value="1"/>
</dbReference>
<accession>A0A430AUL2</accession>
<feature type="compositionally biased region" description="Low complexity" evidence="3">
    <location>
        <begin position="218"/>
        <end position="261"/>
    </location>
</feature>
<dbReference type="InterPro" id="IPR057309">
    <property type="entry name" value="PcsB_CC"/>
</dbReference>
<protein>
    <submittedName>
        <fullName evidence="6">Uncharacterized protein</fullName>
    </submittedName>
</protein>
<dbReference type="OrthoDB" id="9798935at2"/>
<dbReference type="Gene3D" id="2.40.40.10">
    <property type="entry name" value="RlpA-like domain"/>
    <property type="match status" value="1"/>
</dbReference>
<dbReference type="Pfam" id="PF06725">
    <property type="entry name" value="3D"/>
    <property type="match status" value="1"/>
</dbReference>
<keyword evidence="2" id="KW-0175">Coiled coil</keyword>
<keyword evidence="1" id="KW-0732">Signal</keyword>
<dbReference type="PANTHER" id="PTHR39160:SF4">
    <property type="entry name" value="RESUSCITATION-PROMOTING FACTOR RPFB"/>
    <property type="match status" value="1"/>
</dbReference>
<evidence type="ECO:0000256" key="1">
    <source>
        <dbReference type="ARBA" id="ARBA00022729"/>
    </source>
</evidence>
<feature type="compositionally biased region" description="Low complexity" evidence="3">
    <location>
        <begin position="269"/>
        <end position="279"/>
    </location>
</feature>
<comment type="caution">
    <text evidence="6">The sequence shown here is derived from an EMBL/GenBank/DDBJ whole genome shotgun (WGS) entry which is preliminary data.</text>
</comment>
<reference evidence="6 7" key="1">
    <citation type="submission" date="2017-05" db="EMBL/GenBank/DDBJ databases">
        <title>Vagococcus spp. assemblies.</title>
        <authorList>
            <person name="Gulvik C.A."/>
        </authorList>
    </citation>
    <scope>NUCLEOTIDE SEQUENCE [LARGE SCALE GENOMIC DNA]</scope>
    <source>
        <strain evidence="6 7">LMG 24798</strain>
    </source>
</reference>
<proteinExistence type="predicted"/>
<feature type="coiled-coil region" evidence="2">
    <location>
        <begin position="36"/>
        <end position="80"/>
    </location>
</feature>
<dbReference type="GO" id="GO:0019867">
    <property type="term" value="C:outer membrane"/>
    <property type="evidence" value="ECO:0007669"/>
    <property type="project" value="InterPro"/>
</dbReference>
<evidence type="ECO:0000259" key="4">
    <source>
        <dbReference type="Pfam" id="PF06725"/>
    </source>
</evidence>
<dbReference type="GO" id="GO:0004553">
    <property type="term" value="F:hydrolase activity, hydrolyzing O-glycosyl compounds"/>
    <property type="evidence" value="ECO:0007669"/>
    <property type="project" value="InterPro"/>
</dbReference>
<dbReference type="EMBL" id="NGKC01000007">
    <property type="protein sequence ID" value="RSU11749.1"/>
    <property type="molecule type" value="Genomic_DNA"/>
</dbReference>
<dbReference type="GO" id="GO:0009254">
    <property type="term" value="P:peptidoglycan turnover"/>
    <property type="evidence" value="ECO:0007669"/>
    <property type="project" value="InterPro"/>
</dbReference>
<dbReference type="Proteomes" id="UP000286773">
    <property type="component" value="Unassembled WGS sequence"/>
</dbReference>
<organism evidence="6 7">
    <name type="scientific">Vagococcus acidifermentans</name>
    <dbReference type="NCBI Taxonomy" id="564710"/>
    <lineage>
        <taxon>Bacteria</taxon>
        <taxon>Bacillati</taxon>
        <taxon>Bacillota</taxon>
        <taxon>Bacilli</taxon>
        <taxon>Lactobacillales</taxon>
        <taxon>Enterococcaceae</taxon>
        <taxon>Vagococcus</taxon>
    </lineage>
</organism>
<evidence type="ECO:0000259" key="5">
    <source>
        <dbReference type="Pfam" id="PF24568"/>
    </source>
</evidence>
<evidence type="ECO:0000256" key="2">
    <source>
        <dbReference type="SAM" id="Coils"/>
    </source>
</evidence>
<dbReference type="InterPro" id="IPR051933">
    <property type="entry name" value="Resuscitation_pf_RpfB"/>
</dbReference>
<dbReference type="AlphaFoldDB" id="A0A430AUL2"/>
<evidence type="ECO:0000256" key="3">
    <source>
        <dbReference type="SAM" id="MobiDB-lite"/>
    </source>
</evidence>
<feature type="domain" description="3D" evidence="4">
    <location>
        <begin position="310"/>
        <end position="366"/>
    </location>
</feature>
<feature type="region of interest" description="Disordered" evidence="3">
    <location>
        <begin position="218"/>
        <end position="280"/>
    </location>
</feature>
<evidence type="ECO:0000313" key="6">
    <source>
        <dbReference type="EMBL" id="RSU11749.1"/>
    </source>
</evidence>
<name>A0A430AUL2_9ENTE</name>
<dbReference type="InterPro" id="IPR010611">
    <property type="entry name" value="3D_dom"/>
</dbReference>
<evidence type="ECO:0000313" key="7">
    <source>
        <dbReference type="Proteomes" id="UP000286773"/>
    </source>
</evidence>
<dbReference type="PANTHER" id="PTHR39160">
    <property type="entry name" value="CELL WALL-BINDING PROTEIN YOCH"/>
    <property type="match status" value="1"/>
</dbReference>
<dbReference type="InterPro" id="IPR036908">
    <property type="entry name" value="RlpA-like_sf"/>
</dbReference>